<name>A0A9W9CR91_9PLEO</name>
<gene>
    <name evidence="2" type="ORF">N0V83_001310</name>
</gene>
<dbReference type="GO" id="GO:0005524">
    <property type="term" value="F:ATP binding"/>
    <property type="evidence" value="ECO:0007669"/>
    <property type="project" value="InterPro"/>
</dbReference>
<dbReference type="PANTHER" id="PTHR44305">
    <property type="entry name" value="SI:DKEY-192D15.2-RELATED"/>
    <property type="match status" value="1"/>
</dbReference>
<proteinExistence type="predicted"/>
<feature type="domain" description="Protein kinase" evidence="1">
    <location>
        <begin position="1"/>
        <end position="275"/>
    </location>
</feature>
<dbReference type="Proteomes" id="UP001140560">
    <property type="component" value="Unassembled WGS sequence"/>
</dbReference>
<evidence type="ECO:0000259" key="1">
    <source>
        <dbReference type="PROSITE" id="PS50011"/>
    </source>
</evidence>
<protein>
    <recommendedName>
        <fullName evidence="1">Protein kinase domain-containing protein</fullName>
    </recommendedName>
</protein>
<comment type="caution">
    <text evidence="2">The sequence shown here is derived from an EMBL/GenBank/DDBJ whole genome shotgun (WGS) entry which is preliminary data.</text>
</comment>
<dbReference type="Gene3D" id="1.10.510.10">
    <property type="entry name" value="Transferase(Phosphotransferase) domain 1"/>
    <property type="match status" value="1"/>
</dbReference>
<dbReference type="PROSITE" id="PS50011">
    <property type="entry name" value="PROTEIN_KINASE_DOM"/>
    <property type="match status" value="1"/>
</dbReference>
<evidence type="ECO:0000313" key="3">
    <source>
        <dbReference type="Proteomes" id="UP001140560"/>
    </source>
</evidence>
<dbReference type="InterPro" id="IPR000719">
    <property type="entry name" value="Prot_kinase_dom"/>
</dbReference>
<dbReference type="InterPro" id="IPR053083">
    <property type="entry name" value="TF_kinase-domain_protein"/>
</dbReference>
<reference evidence="2" key="1">
    <citation type="submission" date="2022-10" db="EMBL/GenBank/DDBJ databases">
        <title>Tapping the CABI collections for fungal endophytes: first genome assemblies for Collariella, Neodidymelliopsis, Ascochyta clinopodiicola, Didymella pomorum, Didymosphaeria variabile, Neocosmospora piperis and Neocucurbitaria cava.</title>
        <authorList>
            <person name="Hill R."/>
        </authorList>
    </citation>
    <scope>NUCLEOTIDE SEQUENCE</scope>
    <source>
        <strain evidence="2">IMI 356814</strain>
    </source>
</reference>
<dbReference type="OrthoDB" id="3673723at2759"/>
<dbReference type="EMBL" id="JAPEUY010000002">
    <property type="protein sequence ID" value="KAJ4376030.1"/>
    <property type="molecule type" value="Genomic_DNA"/>
</dbReference>
<dbReference type="AlphaFoldDB" id="A0A9W9CR91"/>
<accession>A0A9W9CR91</accession>
<evidence type="ECO:0000313" key="2">
    <source>
        <dbReference type="EMBL" id="KAJ4376030.1"/>
    </source>
</evidence>
<sequence length="314" mass="35735">MTQRKYRLYLEFCAGGDLYHAMDDHDHNWSLDNPDDEDEELSALPSTFIWHVIKSLAISCLVLQHGTTADKPVDGWRPITHLDLQLPNVLLAMNDDRSDKVNEKTDVPAPDEPAVLPILSDFGVSFFSPDEQGCPLSDNPQDYLLDYIDTRYPPEIQIQHGPNFTPLGEKTDVWGIGRIAWSLIVHRLGDYGPVRDVRAYGDEFRKYEDFIPVSLDCRLNRKSNYEDTVLTGGGTFPAARLYDDDLRGLVRRCLNLKQEDRPTLREVLDMATAALDGDEKVTTDLQDREELGLTLSKHYNQFKIGQPLSTTKQR</sequence>
<dbReference type="PANTHER" id="PTHR44305:SF24">
    <property type="entry name" value="TYROSINE-PROTEIN KINASE C03B1.5-RELATED"/>
    <property type="match status" value="1"/>
</dbReference>
<dbReference type="SUPFAM" id="SSF56112">
    <property type="entry name" value="Protein kinase-like (PK-like)"/>
    <property type="match status" value="1"/>
</dbReference>
<dbReference type="InterPro" id="IPR011009">
    <property type="entry name" value="Kinase-like_dom_sf"/>
</dbReference>
<organism evidence="2 3">
    <name type="scientific">Neocucurbitaria cava</name>
    <dbReference type="NCBI Taxonomy" id="798079"/>
    <lineage>
        <taxon>Eukaryota</taxon>
        <taxon>Fungi</taxon>
        <taxon>Dikarya</taxon>
        <taxon>Ascomycota</taxon>
        <taxon>Pezizomycotina</taxon>
        <taxon>Dothideomycetes</taxon>
        <taxon>Pleosporomycetidae</taxon>
        <taxon>Pleosporales</taxon>
        <taxon>Pleosporineae</taxon>
        <taxon>Cucurbitariaceae</taxon>
        <taxon>Neocucurbitaria</taxon>
    </lineage>
</organism>
<keyword evidence="3" id="KW-1185">Reference proteome</keyword>
<dbReference type="GO" id="GO:0004672">
    <property type="term" value="F:protein kinase activity"/>
    <property type="evidence" value="ECO:0007669"/>
    <property type="project" value="InterPro"/>
</dbReference>